<dbReference type="AlphaFoldDB" id="A0A8K0ABZ9"/>
<dbReference type="PANTHER" id="PTHR10024:SF383">
    <property type="entry name" value="C2 DOMAIN-CONTAINING PROTEIN"/>
    <property type="match status" value="1"/>
</dbReference>
<dbReference type="PRINTS" id="PR00360">
    <property type="entry name" value="C2DOMAIN"/>
</dbReference>
<evidence type="ECO:0000256" key="3">
    <source>
        <dbReference type="SAM" id="MobiDB-lite"/>
    </source>
</evidence>
<keyword evidence="4" id="KW-0472">Membrane</keyword>
<feature type="compositionally biased region" description="Low complexity" evidence="3">
    <location>
        <begin position="80"/>
        <end position="91"/>
    </location>
</feature>
<dbReference type="GO" id="GO:0005509">
    <property type="term" value="F:calcium ion binding"/>
    <property type="evidence" value="ECO:0007669"/>
    <property type="project" value="TreeGrafter"/>
</dbReference>
<dbReference type="GO" id="GO:0005544">
    <property type="term" value="F:calcium-dependent phospholipid binding"/>
    <property type="evidence" value="ECO:0007669"/>
    <property type="project" value="TreeGrafter"/>
</dbReference>
<dbReference type="GO" id="GO:0070382">
    <property type="term" value="C:exocytic vesicle"/>
    <property type="evidence" value="ECO:0007669"/>
    <property type="project" value="TreeGrafter"/>
</dbReference>
<feature type="region of interest" description="Disordered" evidence="3">
    <location>
        <begin position="72"/>
        <end position="93"/>
    </location>
</feature>
<protein>
    <submittedName>
        <fullName evidence="6">SYT9 protein</fullName>
    </submittedName>
</protein>
<dbReference type="EMBL" id="OV696693">
    <property type="protein sequence ID" value="CAH1271908.1"/>
    <property type="molecule type" value="Genomic_DNA"/>
</dbReference>
<dbReference type="CDD" id="cd08387">
    <property type="entry name" value="C2A_Synaptotagmin-8"/>
    <property type="match status" value="1"/>
</dbReference>
<keyword evidence="4" id="KW-1133">Transmembrane helix</keyword>
<reference evidence="6" key="1">
    <citation type="submission" date="2022-01" db="EMBL/GenBank/DDBJ databases">
        <authorList>
            <person name="Braso-Vives M."/>
        </authorList>
    </citation>
    <scope>NUCLEOTIDE SEQUENCE</scope>
</reference>
<evidence type="ECO:0000256" key="1">
    <source>
        <dbReference type="ARBA" id="ARBA00006996"/>
    </source>
</evidence>
<dbReference type="CDD" id="cd00276">
    <property type="entry name" value="C2B_Synaptotagmin"/>
    <property type="match status" value="1"/>
</dbReference>
<evidence type="ECO:0000256" key="2">
    <source>
        <dbReference type="ARBA" id="ARBA00022737"/>
    </source>
</evidence>
<dbReference type="GO" id="GO:0000149">
    <property type="term" value="F:SNARE binding"/>
    <property type="evidence" value="ECO:0007669"/>
    <property type="project" value="TreeGrafter"/>
</dbReference>
<dbReference type="PANTHER" id="PTHR10024">
    <property type="entry name" value="SYNAPTOTAGMIN"/>
    <property type="match status" value="1"/>
</dbReference>
<organism evidence="6 7">
    <name type="scientific">Branchiostoma lanceolatum</name>
    <name type="common">Common lancelet</name>
    <name type="synonym">Amphioxus lanceolatum</name>
    <dbReference type="NCBI Taxonomy" id="7740"/>
    <lineage>
        <taxon>Eukaryota</taxon>
        <taxon>Metazoa</taxon>
        <taxon>Chordata</taxon>
        <taxon>Cephalochordata</taxon>
        <taxon>Leptocardii</taxon>
        <taxon>Amphioxiformes</taxon>
        <taxon>Branchiostomatidae</taxon>
        <taxon>Branchiostoma</taxon>
    </lineage>
</organism>
<dbReference type="InterPro" id="IPR035892">
    <property type="entry name" value="C2_domain_sf"/>
</dbReference>
<dbReference type="PROSITE" id="PS50004">
    <property type="entry name" value="C2"/>
    <property type="match status" value="2"/>
</dbReference>
<keyword evidence="4" id="KW-0812">Transmembrane</keyword>
<dbReference type="Pfam" id="PF00168">
    <property type="entry name" value="C2"/>
    <property type="match status" value="2"/>
</dbReference>
<accession>A0A8K0ABZ9</accession>
<feature type="domain" description="C2" evidence="5">
    <location>
        <begin position="164"/>
        <end position="283"/>
    </location>
</feature>
<proteinExistence type="inferred from homology"/>
<dbReference type="InterPro" id="IPR001565">
    <property type="entry name" value="Synaptotagmin"/>
</dbReference>
<sequence length="438" mass="49986">MADFRQTFLPCLNSSWTEEQCARLNMVAGWKVAVYVALPLILLCIAIALLCIYLKRRRLRQYTSIKKARGPVTISPSRTSIKSHQSSSESSGTPLAEEFWVPVLKSGGGEGGTSAVELVGSQVQPFSRRRPSMSARLENSSFDPNSEMYKRLEMMKTKEPTIEYAGELHFALHYNKDMGILTIRLIQARDLQAREFSGTADPYFKISVLPDEPRTLQSKIHRKTLDPEFEEKFAFEIPPTDLPNRTIRFLLFDYDQFSRDECVGQVLLPLENVDLSERVELWKMIESYKIRTPEKKPDLGDLLMTASYLPTAERLTIVILKARGLENTPQNKRPDPYVKVSILYAGKRLKKKKTSTRHSTTNPVYNEALVFDVGREFMDHVYIELVIVHENRFGQNQGMGKVVLSAESEGEELEHWKSLAASRKGTARWHCLQPLQPD</sequence>
<comment type="similarity">
    <text evidence="1">Belongs to the synaptotagmin family.</text>
</comment>
<keyword evidence="7" id="KW-1185">Reference proteome</keyword>
<dbReference type="SUPFAM" id="SSF49562">
    <property type="entry name" value="C2 domain (Calcium/lipid-binding domain, CaLB)"/>
    <property type="match status" value="2"/>
</dbReference>
<evidence type="ECO:0000313" key="7">
    <source>
        <dbReference type="Proteomes" id="UP000838412"/>
    </source>
</evidence>
<name>A0A8K0ABZ9_BRALA</name>
<dbReference type="GO" id="GO:0030276">
    <property type="term" value="F:clathrin binding"/>
    <property type="evidence" value="ECO:0007669"/>
    <property type="project" value="TreeGrafter"/>
</dbReference>
<evidence type="ECO:0000259" key="5">
    <source>
        <dbReference type="PROSITE" id="PS50004"/>
    </source>
</evidence>
<dbReference type="GO" id="GO:0017156">
    <property type="term" value="P:calcium-ion regulated exocytosis"/>
    <property type="evidence" value="ECO:0007669"/>
    <property type="project" value="TreeGrafter"/>
</dbReference>
<dbReference type="OrthoDB" id="67700at2759"/>
<evidence type="ECO:0000313" key="6">
    <source>
        <dbReference type="EMBL" id="CAH1271908.1"/>
    </source>
</evidence>
<dbReference type="InterPro" id="IPR000008">
    <property type="entry name" value="C2_dom"/>
</dbReference>
<gene>
    <name evidence="6" type="primary">SYT9</name>
    <name evidence="6" type="ORF">BLAG_LOCUS23738</name>
</gene>
<feature type="domain" description="C2" evidence="5">
    <location>
        <begin position="298"/>
        <end position="430"/>
    </location>
</feature>
<keyword evidence="2" id="KW-0677">Repeat</keyword>
<dbReference type="GO" id="GO:0001786">
    <property type="term" value="F:phosphatidylserine binding"/>
    <property type="evidence" value="ECO:0007669"/>
    <property type="project" value="TreeGrafter"/>
</dbReference>
<evidence type="ECO:0000256" key="4">
    <source>
        <dbReference type="SAM" id="Phobius"/>
    </source>
</evidence>
<dbReference type="Proteomes" id="UP000838412">
    <property type="component" value="Chromosome 8"/>
</dbReference>
<dbReference type="SMART" id="SM00239">
    <property type="entry name" value="C2"/>
    <property type="match status" value="2"/>
</dbReference>
<feature type="transmembrane region" description="Helical" evidence="4">
    <location>
        <begin position="32"/>
        <end position="54"/>
    </location>
</feature>
<dbReference type="GO" id="GO:0005886">
    <property type="term" value="C:plasma membrane"/>
    <property type="evidence" value="ECO:0007669"/>
    <property type="project" value="TreeGrafter"/>
</dbReference>
<dbReference type="PRINTS" id="PR00399">
    <property type="entry name" value="SYNAPTOTAGMN"/>
</dbReference>
<dbReference type="Gene3D" id="2.60.40.150">
    <property type="entry name" value="C2 domain"/>
    <property type="match status" value="2"/>
</dbReference>